<dbReference type="Gene3D" id="3.30.465.10">
    <property type="match status" value="2"/>
</dbReference>
<comment type="similarity">
    <text evidence="1">Belongs to the oxygen-dependent FAD-linked oxidoreductase family.</text>
</comment>
<accession>A0A6A5V6D0</accession>
<protein>
    <submittedName>
        <fullName evidence="5">FAD binding domain-containing protein</fullName>
    </submittedName>
</protein>
<feature type="signal peptide" evidence="3">
    <location>
        <begin position="1"/>
        <end position="18"/>
    </location>
</feature>
<evidence type="ECO:0000313" key="6">
    <source>
        <dbReference type="Proteomes" id="UP000800036"/>
    </source>
</evidence>
<dbReference type="InterPro" id="IPR016169">
    <property type="entry name" value="FAD-bd_PCMH_sub2"/>
</dbReference>
<evidence type="ECO:0000256" key="3">
    <source>
        <dbReference type="SAM" id="SignalP"/>
    </source>
</evidence>
<dbReference type="EMBL" id="ML976685">
    <property type="protein sequence ID" value="KAF1972634.1"/>
    <property type="molecule type" value="Genomic_DNA"/>
</dbReference>
<keyword evidence="2" id="KW-0560">Oxidoreductase</keyword>
<feature type="domain" description="FAD-binding PCMH-type" evidence="4">
    <location>
        <begin position="126"/>
        <end position="308"/>
    </location>
</feature>
<evidence type="ECO:0000259" key="4">
    <source>
        <dbReference type="PROSITE" id="PS51387"/>
    </source>
</evidence>
<dbReference type="PROSITE" id="PS51387">
    <property type="entry name" value="FAD_PCMH"/>
    <property type="match status" value="1"/>
</dbReference>
<reference evidence="5" key="1">
    <citation type="journal article" date="2020" name="Stud. Mycol.">
        <title>101 Dothideomycetes genomes: a test case for predicting lifestyles and emergence of pathogens.</title>
        <authorList>
            <person name="Haridas S."/>
            <person name="Albert R."/>
            <person name="Binder M."/>
            <person name="Bloem J."/>
            <person name="Labutti K."/>
            <person name="Salamov A."/>
            <person name="Andreopoulos B."/>
            <person name="Baker S."/>
            <person name="Barry K."/>
            <person name="Bills G."/>
            <person name="Bluhm B."/>
            <person name="Cannon C."/>
            <person name="Castanera R."/>
            <person name="Culley D."/>
            <person name="Daum C."/>
            <person name="Ezra D."/>
            <person name="Gonzalez J."/>
            <person name="Henrissat B."/>
            <person name="Kuo A."/>
            <person name="Liang C."/>
            <person name="Lipzen A."/>
            <person name="Lutzoni F."/>
            <person name="Magnuson J."/>
            <person name="Mondo S."/>
            <person name="Nolan M."/>
            <person name="Ohm R."/>
            <person name="Pangilinan J."/>
            <person name="Park H.-J."/>
            <person name="Ramirez L."/>
            <person name="Alfaro M."/>
            <person name="Sun H."/>
            <person name="Tritt A."/>
            <person name="Yoshinaga Y."/>
            <person name="Zwiers L.-H."/>
            <person name="Turgeon B."/>
            <person name="Goodwin S."/>
            <person name="Spatafora J."/>
            <person name="Crous P."/>
            <person name="Grigoriev I."/>
        </authorList>
    </citation>
    <scope>NUCLEOTIDE SEQUENCE</scope>
    <source>
        <strain evidence="5">CBS 107.79</strain>
    </source>
</reference>
<dbReference type="GO" id="GO:0071949">
    <property type="term" value="F:FAD binding"/>
    <property type="evidence" value="ECO:0007669"/>
    <property type="project" value="InterPro"/>
</dbReference>
<dbReference type="AlphaFoldDB" id="A0A6A5V6D0"/>
<dbReference type="Pfam" id="PF08031">
    <property type="entry name" value="BBE"/>
    <property type="match status" value="1"/>
</dbReference>
<dbReference type="Pfam" id="PF01565">
    <property type="entry name" value="FAD_binding_4"/>
    <property type="match status" value="1"/>
</dbReference>
<dbReference type="OrthoDB" id="9983560at2759"/>
<name>A0A6A5V6D0_9PLEO</name>
<dbReference type="InterPro" id="IPR016166">
    <property type="entry name" value="FAD-bd_PCMH"/>
</dbReference>
<dbReference type="SUPFAM" id="SSF56176">
    <property type="entry name" value="FAD-binding/transporter-associated domain-like"/>
    <property type="match status" value="1"/>
</dbReference>
<keyword evidence="6" id="KW-1185">Reference proteome</keyword>
<keyword evidence="3" id="KW-0732">Signal</keyword>
<dbReference type="Proteomes" id="UP000800036">
    <property type="component" value="Unassembled WGS sequence"/>
</dbReference>
<dbReference type="PANTHER" id="PTHR13878:SF91">
    <property type="entry name" value="FAD BINDING DOMAIN PROTEIN (AFU_ORTHOLOGUE AFUA_6G12070)-RELATED"/>
    <property type="match status" value="1"/>
</dbReference>
<feature type="chain" id="PRO_5025588405" evidence="3">
    <location>
        <begin position="19"/>
        <end position="618"/>
    </location>
</feature>
<organism evidence="5 6">
    <name type="scientific">Bimuria novae-zelandiae CBS 107.79</name>
    <dbReference type="NCBI Taxonomy" id="1447943"/>
    <lineage>
        <taxon>Eukaryota</taxon>
        <taxon>Fungi</taxon>
        <taxon>Dikarya</taxon>
        <taxon>Ascomycota</taxon>
        <taxon>Pezizomycotina</taxon>
        <taxon>Dothideomycetes</taxon>
        <taxon>Pleosporomycetidae</taxon>
        <taxon>Pleosporales</taxon>
        <taxon>Massarineae</taxon>
        <taxon>Didymosphaeriaceae</taxon>
        <taxon>Bimuria</taxon>
    </lineage>
</organism>
<gene>
    <name evidence="5" type="ORF">BU23DRAFT_155368</name>
</gene>
<dbReference type="PANTHER" id="PTHR13878">
    <property type="entry name" value="GULONOLACTONE OXIDASE"/>
    <property type="match status" value="1"/>
</dbReference>
<evidence type="ECO:0000256" key="2">
    <source>
        <dbReference type="ARBA" id="ARBA00023002"/>
    </source>
</evidence>
<dbReference type="InterPro" id="IPR050432">
    <property type="entry name" value="FAD-linked_Oxidoreductases_BP"/>
</dbReference>
<evidence type="ECO:0000256" key="1">
    <source>
        <dbReference type="ARBA" id="ARBA00005466"/>
    </source>
</evidence>
<proteinExistence type="inferred from homology"/>
<sequence length="618" mass="67168">MKTWGTLLPCILITSVLGSSSRTDCKCAPDSDCWPSELDWTTLNETLAGAVIRGVPPGAVCYPDQASYDESACATVRSQWFNSTWHAEDPISIDYPIWANNSCNPIFPNGTSITGDVSAGKRGCSIGNYPVYAVKATSAEQIAEALKWAGKKNIRVIVKSTGHSYPGRSVGYGSLSIWTHHLRGVEYLPSFTPTKCPVDEPLTAARAAAGTTGMEAQLAMSKHNSILVTGSNPDVGIVGWMTGGGHGRLSTVYGMGTDNLLEATVVTPSGDILIANPCQNSDLFFAIRGGGGGTYGVVTEVMAKTFRDPQTTKILFQLSTTSTDVTSEYWDLMGFLHAEMQRMKEAEGLSGYYFIVGPPTYPVYAFLGSFSIYNKPNGTMERLWAPIIEKMKTKPGLFQYTSEITHANTYLEAFGATTDEMVATGGSAIASWLLSPKSLKDANVNARVLSEIGASINASQPNGVFSNPNLLGHMIASPETPSYYPSAISMNPAWRNTLTHFVIVEGWPEGIARPAIDSVYRDVSVKAQKLRDLSPETGAYFNEPDSLESDWQHTFFGEHYKRLKEIKQKYDPKNVLWCHHCVGSEVLVEQADGKLCAAGYAEAVDEGDDVRTKRTELR</sequence>
<dbReference type="InterPro" id="IPR006094">
    <property type="entry name" value="Oxid_FAD_bind_N"/>
</dbReference>
<dbReference type="GO" id="GO:0016491">
    <property type="term" value="F:oxidoreductase activity"/>
    <property type="evidence" value="ECO:0007669"/>
    <property type="project" value="UniProtKB-KW"/>
</dbReference>
<evidence type="ECO:0000313" key="5">
    <source>
        <dbReference type="EMBL" id="KAF1972634.1"/>
    </source>
</evidence>
<dbReference type="InterPro" id="IPR012951">
    <property type="entry name" value="BBE"/>
</dbReference>
<dbReference type="InterPro" id="IPR036318">
    <property type="entry name" value="FAD-bd_PCMH-like_sf"/>
</dbReference>